<evidence type="ECO:0000256" key="3">
    <source>
        <dbReference type="ARBA" id="ARBA00016090"/>
    </source>
</evidence>
<name>A0A6L9UCR3_9HYPH</name>
<protein>
    <recommendedName>
        <fullName evidence="3">Glutamine--fructose-6-phosphate aminotransferase [isomerizing]</fullName>
        <ecNumber evidence="2">2.6.1.16</ecNumber>
    </recommendedName>
</protein>
<keyword evidence="4" id="KW-0808">Transferase</keyword>
<dbReference type="GO" id="GO:0006487">
    <property type="term" value="P:protein N-linked glycosylation"/>
    <property type="evidence" value="ECO:0007669"/>
    <property type="project" value="TreeGrafter"/>
</dbReference>
<dbReference type="GO" id="GO:0006002">
    <property type="term" value="P:fructose 6-phosphate metabolic process"/>
    <property type="evidence" value="ECO:0007669"/>
    <property type="project" value="TreeGrafter"/>
</dbReference>
<dbReference type="EMBL" id="WUEY01000009">
    <property type="protein sequence ID" value="NEI71990.1"/>
    <property type="molecule type" value="Genomic_DNA"/>
</dbReference>
<gene>
    <name evidence="6" type="ORF">GR212_20620</name>
</gene>
<dbReference type="SUPFAM" id="SSF53697">
    <property type="entry name" value="SIS domain"/>
    <property type="match status" value="1"/>
</dbReference>
<sequence>MPKGYIPLADARATQADALSHAVAALAEDIRVLQGRNFLQGPGPIFLGIGASFAASASAVWTLRSRGIHSWRLNAGEHPLPFPVTPHPLVGVSQSGKSSETLAALQTVDQRLRLSVVNAHNSPIETISAAHLSLGNIPDSYASTIGYTATVAALGMLAEAWDAGEIDSTWLQLSDAFRVVEKTLASRIGALIAPLQDAHYVDCVGSAASAGSAEVGALLLREIARIPSTGMATRQYLHGAMESAGRGVHIIFGEEREVQLAQKLARAGHDVILASPLDICEENHLAHVAVPSLSPAQRPIVEALVMQTLAVETAIARGLDPDAFVFENNDTKVA</sequence>
<dbReference type="EC" id="2.6.1.16" evidence="2"/>
<proteinExistence type="predicted"/>
<dbReference type="PANTHER" id="PTHR10937:SF0">
    <property type="entry name" value="GLUTAMINE--FRUCTOSE-6-PHOSPHATE TRANSAMINASE (ISOMERIZING)"/>
    <property type="match status" value="1"/>
</dbReference>
<dbReference type="RefSeq" id="WP_163988835.1">
    <property type="nucleotide sequence ID" value="NZ_WUEY01000009.1"/>
</dbReference>
<keyword evidence="4" id="KW-0032">Aminotransferase</keyword>
<evidence type="ECO:0000313" key="6">
    <source>
        <dbReference type="EMBL" id="NEI71990.1"/>
    </source>
</evidence>
<keyword evidence="5" id="KW-0315">Glutamine amidotransferase</keyword>
<evidence type="ECO:0000313" key="7">
    <source>
        <dbReference type="Proteomes" id="UP000483035"/>
    </source>
</evidence>
<comment type="caution">
    <text evidence="6">The sequence shown here is derived from an EMBL/GenBank/DDBJ whole genome shotgun (WGS) entry which is preliminary data.</text>
</comment>
<dbReference type="GO" id="GO:0006047">
    <property type="term" value="P:UDP-N-acetylglucosamine metabolic process"/>
    <property type="evidence" value="ECO:0007669"/>
    <property type="project" value="TreeGrafter"/>
</dbReference>
<evidence type="ECO:0000256" key="5">
    <source>
        <dbReference type="ARBA" id="ARBA00022962"/>
    </source>
</evidence>
<dbReference type="InterPro" id="IPR046348">
    <property type="entry name" value="SIS_dom_sf"/>
</dbReference>
<dbReference type="Proteomes" id="UP000483035">
    <property type="component" value="Unassembled WGS sequence"/>
</dbReference>
<accession>A0A6L9UCR3</accession>
<organism evidence="6 7">
    <name type="scientific">Rhizobium lusitanum</name>
    <dbReference type="NCBI Taxonomy" id="293958"/>
    <lineage>
        <taxon>Bacteria</taxon>
        <taxon>Pseudomonadati</taxon>
        <taxon>Pseudomonadota</taxon>
        <taxon>Alphaproteobacteria</taxon>
        <taxon>Hyphomicrobiales</taxon>
        <taxon>Rhizobiaceae</taxon>
        <taxon>Rhizobium/Agrobacterium group</taxon>
        <taxon>Rhizobium</taxon>
    </lineage>
</organism>
<dbReference type="Gene3D" id="3.40.50.10490">
    <property type="entry name" value="Glucose-6-phosphate isomerase like protein, domain 1"/>
    <property type="match status" value="2"/>
</dbReference>
<dbReference type="AlphaFoldDB" id="A0A6L9UCR3"/>
<comment type="catalytic activity">
    <reaction evidence="1">
        <text>D-fructose 6-phosphate + L-glutamine = D-glucosamine 6-phosphate + L-glutamate</text>
        <dbReference type="Rhea" id="RHEA:13237"/>
        <dbReference type="ChEBI" id="CHEBI:29985"/>
        <dbReference type="ChEBI" id="CHEBI:58359"/>
        <dbReference type="ChEBI" id="CHEBI:58725"/>
        <dbReference type="ChEBI" id="CHEBI:61527"/>
        <dbReference type="EC" id="2.6.1.16"/>
    </reaction>
</comment>
<dbReference type="PANTHER" id="PTHR10937">
    <property type="entry name" value="GLUCOSAMINE--FRUCTOSE-6-PHOSPHATE AMINOTRANSFERASE, ISOMERIZING"/>
    <property type="match status" value="1"/>
</dbReference>
<evidence type="ECO:0000256" key="1">
    <source>
        <dbReference type="ARBA" id="ARBA00001031"/>
    </source>
</evidence>
<reference evidence="6 7" key="1">
    <citation type="submission" date="2019-12" db="EMBL/GenBank/DDBJ databases">
        <title>Rhizobium genotypes associated with high levels of biological nitrogen fixation by grain legumes in a temperate-maritime cropping system.</title>
        <authorList>
            <person name="Maluk M."/>
            <person name="Francesc Ferrando Molina F."/>
            <person name="Lopez Del Egido L."/>
            <person name="Lafos M."/>
            <person name="Langarica-Fuentes A."/>
            <person name="Gebre Yohannes G."/>
            <person name="Young M.W."/>
            <person name="Martin P."/>
            <person name="Gantlett R."/>
            <person name="Kenicer G."/>
            <person name="Hawes C."/>
            <person name="Begg G.S."/>
            <person name="Quilliam R.S."/>
            <person name="Squire G.R."/>
            <person name="Poole P.S."/>
            <person name="Young P.W."/>
            <person name="Iannetta P.M."/>
            <person name="James E.K."/>
        </authorList>
    </citation>
    <scope>NUCLEOTIDE SEQUENCE [LARGE SCALE GENOMIC DNA]</scope>
    <source>
        <strain evidence="6 7">JHI1118</strain>
    </source>
</reference>
<evidence type="ECO:0000256" key="2">
    <source>
        <dbReference type="ARBA" id="ARBA00012916"/>
    </source>
</evidence>
<evidence type="ECO:0000256" key="4">
    <source>
        <dbReference type="ARBA" id="ARBA00022576"/>
    </source>
</evidence>
<dbReference type="GO" id="GO:0097367">
    <property type="term" value="F:carbohydrate derivative binding"/>
    <property type="evidence" value="ECO:0007669"/>
    <property type="project" value="InterPro"/>
</dbReference>
<dbReference type="GO" id="GO:0004360">
    <property type="term" value="F:glutamine-fructose-6-phosphate transaminase (isomerizing) activity"/>
    <property type="evidence" value="ECO:0007669"/>
    <property type="project" value="UniProtKB-EC"/>
</dbReference>